<evidence type="ECO:0000256" key="1">
    <source>
        <dbReference type="SAM" id="MobiDB-lite"/>
    </source>
</evidence>
<feature type="transmembrane region" description="Helical" evidence="2">
    <location>
        <begin position="162"/>
        <end position="189"/>
    </location>
</feature>
<evidence type="ECO:0000256" key="2">
    <source>
        <dbReference type="SAM" id="Phobius"/>
    </source>
</evidence>
<dbReference type="AlphaFoldDB" id="A0A081C7G4"/>
<organism evidence="3">
    <name type="scientific">Vecturithrix granuli</name>
    <dbReference type="NCBI Taxonomy" id="1499967"/>
    <lineage>
        <taxon>Bacteria</taxon>
        <taxon>Candidatus Moduliflexota</taxon>
        <taxon>Candidatus Vecturitrichia</taxon>
        <taxon>Candidatus Vecturitrichales</taxon>
        <taxon>Candidatus Vecturitrichaceae</taxon>
        <taxon>Candidatus Vecturithrix</taxon>
    </lineage>
</organism>
<feature type="transmembrane region" description="Helical" evidence="2">
    <location>
        <begin position="195"/>
        <end position="216"/>
    </location>
</feature>
<gene>
    <name evidence="3" type="ORF">U27_00416</name>
</gene>
<evidence type="ECO:0000313" key="3">
    <source>
        <dbReference type="EMBL" id="GAK60519.1"/>
    </source>
</evidence>
<dbReference type="EMBL" id="DF820473">
    <property type="protein sequence ID" value="GAK60519.1"/>
    <property type="molecule type" value="Genomic_DNA"/>
</dbReference>
<feature type="region of interest" description="Disordered" evidence="1">
    <location>
        <begin position="121"/>
        <end position="150"/>
    </location>
</feature>
<feature type="compositionally biased region" description="Acidic residues" evidence="1">
    <location>
        <begin position="139"/>
        <end position="150"/>
    </location>
</feature>
<keyword evidence="2" id="KW-1133">Transmembrane helix</keyword>
<keyword evidence="2" id="KW-0472">Membrane</keyword>
<keyword evidence="4" id="KW-1185">Reference proteome</keyword>
<sequence>MPAQKPLYKLVFDGKIREGEDLRQVKARLSALFRTDEKTIDRLFQNPSTVVKHGLTQQEVARYQQAIEKTGMICRILKERPQAQVNAKKTKICPRCGLEQEAERSDCMRCGIVFARFHSQSERQRKGDEERSVGQTHEDDMDQEKQEEEEYTGPLSVEREGWWSLTGGAVITAIVMLIPFLNYIFSYLIVLVHELGHTVCHWVFGYPSIPAFDFVYGGGVAIHQDRQMILLAVIYLCFVYLFYLFRRNLPTMVILAVVAVSYSLAVFTPIHEVISLFMGHGFELIFAAIFLYRAISGSAVIIAVERPLYGFLGMFIEFRAIGFAYRLMTSQDYRADYEAAKGGGHWMDFSRIAEEYLRVDLSVVAGLFLICCLMPPVVAFLAYRYQTSWMFTLSKLLSPEPE</sequence>
<keyword evidence="2" id="KW-0812">Transmembrane</keyword>
<name>A0A081C7G4_VECG1</name>
<protein>
    <submittedName>
        <fullName evidence="3">Uncharacterized protein</fullName>
    </submittedName>
</protein>
<evidence type="ECO:0000313" key="4">
    <source>
        <dbReference type="Proteomes" id="UP000030661"/>
    </source>
</evidence>
<feature type="compositionally biased region" description="Basic and acidic residues" evidence="1">
    <location>
        <begin position="121"/>
        <end position="138"/>
    </location>
</feature>
<feature type="transmembrane region" description="Helical" evidence="2">
    <location>
        <begin position="361"/>
        <end position="383"/>
    </location>
</feature>
<dbReference type="HOGENOM" id="CLU_054914_0_0_0"/>
<proteinExistence type="predicted"/>
<feature type="transmembrane region" description="Helical" evidence="2">
    <location>
        <begin position="282"/>
        <end position="302"/>
    </location>
</feature>
<dbReference type="STRING" id="1499967.U27_00416"/>
<accession>A0A081C7G4</accession>
<dbReference type="eggNOG" id="ENOG502ZBQY">
    <property type="taxonomic scope" value="Bacteria"/>
</dbReference>
<dbReference type="Proteomes" id="UP000030661">
    <property type="component" value="Unassembled WGS sequence"/>
</dbReference>
<feature type="transmembrane region" description="Helical" evidence="2">
    <location>
        <begin position="251"/>
        <end position="270"/>
    </location>
</feature>
<reference evidence="3" key="1">
    <citation type="journal article" date="2015" name="PeerJ">
        <title>First genomic representation of candidate bacterial phylum KSB3 points to enhanced environmental sensing as a trigger of wastewater bulking.</title>
        <authorList>
            <person name="Sekiguchi Y."/>
            <person name="Ohashi A."/>
            <person name="Parks D.H."/>
            <person name="Yamauchi T."/>
            <person name="Tyson G.W."/>
            <person name="Hugenholtz P."/>
        </authorList>
    </citation>
    <scope>NUCLEOTIDE SEQUENCE [LARGE SCALE GENOMIC DNA]</scope>
</reference>
<feature type="transmembrane region" description="Helical" evidence="2">
    <location>
        <begin position="228"/>
        <end position="245"/>
    </location>
</feature>